<evidence type="ECO:0000313" key="2">
    <source>
        <dbReference type="Proteomes" id="UP001291930"/>
    </source>
</evidence>
<proteinExistence type="predicted"/>
<dbReference type="Gene3D" id="1.10.3630.10">
    <property type="entry name" value="yeast vps74-n-term truncation variant domain like"/>
    <property type="match status" value="1"/>
</dbReference>
<gene>
    <name evidence="1" type="ORF">U2I54_17565</name>
</gene>
<protein>
    <submittedName>
        <fullName evidence="1">Uncharacterized protein</fullName>
    </submittedName>
</protein>
<sequence length="209" mass="24951">MQEMGKMTKGFISNYLAEGPIIINSRYTFSLPLYTIGILFMELLEKGYLQLNQNDEIEIRDNQDTNHVHVNQLMLYIQNYKRRTCKEWICYFGEKSKVTDEIFMSVVKEMEQEGTVRYRPKKIFSFIVTQVKVEYVEGANTFVDYIQKDLLLKKKNKFEMIVLLWKYYYGAYMNEQEISSLQKEQNIYRFVQQIQEGVLEGAQRNIVFV</sequence>
<dbReference type="RefSeq" id="WP_374218461.1">
    <property type="nucleotide sequence ID" value="NZ_JAXOVW010000040.1"/>
</dbReference>
<accession>A0ABU5JZF1</accession>
<organism evidence="1 2">
    <name type="scientific">Bacillus bingmayongensis</name>
    <dbReference type="NCBI Taxonomy" id="1150157"/>
    <lineage>
        <taxon>Bacteria</taxon>
        <taxon>Bacillati</taxon>
        <taxon>Bacillota</taxon>
        <taxon>Bacilli</taxon>
        <taxon>Bacillales</taxon>
        <taxon>Bacillaceae</taxon>
        <taxon>Bacillus</taxon>
    </lineage>
</organism>
<dbReference type="InterPro" id="IPR038261">
    <property type="entry name" value="GPP34-like_sf"/>
</dbReference>
<dbReference type="EMBL" id="JAXOVW010000040">
    <property type="protein sequence ID" value="MDZ5608824.1"/>
    <property type="molecule type" value="Genomic_DNA"/>
</dbReference>
<reference evidence="2" key="1">
    <citation type="submission" date="2023-11" db="EMBL/GenBank/DDBJ databases">
        <title>Genome Sequence of Bacillus pseudomycoides stain BUPM19.</title>
        <authorList>
            <person name="Farhat A."/>
        </authorList>
    </citation>
    <scope>NUCLEOTIDE SEQUENCE [LARGE SCALE GENOMIC DNA]</scope>
    <source>
        <strain evidence="2">BUPM19</strain>
    </source>
</reference>
<keyword evidence="2" id="KW-1185">Reference proteome</keyword>
<evidence type="ECO:0000313" key="1">
    <source>
        <dbReference type="EMBL" id="MDZ5608824.1"/>
    </source>
</evidence>
<name>A0ABU5JZF1_9BACI</name>
<comment type="caution">
    <text evidence="1">The sequence shown here is derived from an EMBL/GenBank/DDBJ whole genome shotgun (WGS) entry which is preliminary data.</text>
</comment>
<dbReference type="Proteomes" id="UP001291930">
    <property type="component" value="Unassembled WGS sequence"/>
</dbReference>